<sequence>MAPELDLALTLLDQAYDCKSWHGANLKGALRGLTAADAARRPGPGRPSIHELVVHLAYWKYAVLRQLVDLPRGAFPLKGSNWFPRAEAEAAQWKGDLALLDRMHRELRAAVAALKPADLDRPSAKAKYRLRDLILGVAAHDLHHGGQIQLIKRLGTGR</sequence>
<organism evidence="2 3">
    <name type="scientific">Geothrix edaphica</name>
    <dbReference type="NCBI Taxonomy" id="2927976"/>
    <lineage>
        <taxon>Bacteria</taxon>
        <taxon>Pseudomonadati</taxon>
        <taxon>Acidobacteriota</taxon>
        <taxon>Holophagae</taxon>
        <taxon>Holophagales</taxon>
        <taxon>Holophagaceae</taxon>
        <taxon>Geothrix</taxon>
    </lineage>
</organism>
<evidence type="ECO:0000313" key="2">
    <source>
        <dbReference type="EMBL" id="GLH65757.1"/>
    </source>
</evidence>
<comment type="caution">
    <text evidence="2">The sequence shown here is derived from an EMBL/GenBank/DDBJ whole genome shotgun (WGS) entry which is preliminary data.</text>
</comment>
<dbReference type="EMBL" id="BSDC01000001">
    <property type="protein sequence ID" value="GLH65757.1"/>
    <property type="molecule type" value="Genomic_DNA"/>
</dbReference>
<evidence type="ECO:0000259" key="1">
    <source>
        <dbReference type="Pfam" id="PF12867"/>
    </source>
</evidence>
<dbReference type="Proteomes" id="UP001165044">
    <property type="component" value="Unassembled WGS sequence"/>
</dbReference>
<reference evidence="2" key="1">
    <citation type="journal article" date="2023" name="Antonie Van Leeuwenhoek">
        <title>Mesoterricola silvestris gen. nov., sp. nov., Mesoterricola sediminis sp. nov., Geothrix oryzae sp. nov., Geothrix edaphica sp. nov., Geothrix rubra sp. nov., and Geothrix limicola sp. nov., six novel members of Acidobacteriota isolated from soils.</title>
        <authorList>
            <person name="Itoh H."/>
            <person name="Sugisawa Y."/>
            <person name="Mise K."/>
            <person name="Xu Z."/>
            <person name="Kuniyasu M."/>
            <person name="Ushijima N."/>
            <person name="Kawano K."/>
            <person name="Kobayashi E."/>
            <person name="Shiratori Y."/>
            <person name="Masuda Y."/>
            <person name="Senoo K."/>
        </authorList>
    </citation>
    <scope>NUCLEOTIDE SEQUENCE</scope>
    <source>
        <strain evidence="2">Red802</strain>
    </source>
</reference>
<dbReference type="Gene3D" id="1.20.120.450">
    <property type="entry name" value="dinb family like domain"/>
    <property type="match status" value="1"/>
</dbReference>
<accession>A0ABQ5PTJ6</accession>
<gene>
    <name evidence="2" type="ORF">GETHED_01210</name>
</gene>
<protein>
    <recommendedName>
        <fullName evidence="1">DinB-like domain-containing protein</fullName>
    </recommendedName>
</protein>
<feature type="domain" description="DinB-like" evidence="1">
    <location>
        <begin position="22"/>
        <end position="148"/>
    </location>
</feature>
<dbReference type="Pfam" id="PF12867">
    <property type="entry name" value="DinB_2"/>
    <property type="match status" value="1"/>
</dbReference>
<dbReference type="InterPro" id="IPR034660">
    <property type="entry name" value="DinB/YfiT-like"/>
</dbReference>
<dbReference type="SUPFAM" id="SSF109854">
    <property type="entry name" value="DinB/YfiT-like putative metalloenzymes"/>
    <property type="match status" value="1"/>
</dbReference>
<name>A0ABQ5PTJ6_9BACT</name>
<dbReference type="RefSeq" id="WP_285605848.1">
    <property type="nucleotide sequence ID" value="NZ_BSDC01000001.1"/>
</dbReference>
<keyword evidence="3" id="KW-1185">Reference proteome</keyword>
<proteinExistence type="predicted"/>
<dbReference type="InterPro" id="IPR024775">
    <property type="entry name" value="DinB-like"/>
</dbReference>
<evidence type="ECO:0000313" key="3">
    <source>
        <dbReference type="Proteomes" id="UP001165044"/>
    </source>
</evidence>